<feature type="signal peptide" evidence="1">
    <location>
        <begin position="1"/>
        <end position="20"/>
    </location>
</feature>
<name>A0A226CWR1_FOLCA</name>
<dbReference type="PANTHER" id="PTHR31649">
    <property type="entry name" value="AGAP009604-PA"/>
    <property type="match status" value="1"/>
</dbReference>
<dbReference type="EMBL" id="LNIX01000058">
    <property type="protein sequence ID" value="OXA37403.1"/>
    <property type="molecule type" value="Genomic_DNA"/>
</dbReference>
<proteinExistence type="predicted"/>
<dbReference type="Proteomes" id="UP000198287">
    <property type="component" value="Unassembled WGS sequence"/>
</dbReference>
<evidence type="ECO:0000313" key="3">
    <source>
        <dbReference type="Proteomes" id="UP000198287"/>
    </source>
</evidence>
<gene>
    <name evidence="2" type="ORF">Fcan01_27837</name>
</gene>
<dbReference type="AlphaFoldDB" id="A0A226CWR1"/>
<dbReference type="Pfam" id="PF11901">
    <property type="entry name" value="DM9"/>
    <property type="match status" value="1"/>
</dbReference>
<dbReference type="InterPro" id="IPR006616">
    <property type="entry name" value="DM9_repeat"/>
</dbReference>
<evidence type="ECO:0000313" key="2">
    <source>
        <dbReference type="EMBL" id="OXA37403.1"/>
    </source>
</evidence>
<feature type="chain" id="PRO_5012940294" evidence="1">
    <location>
        <begin position="21"/>
        <end position="176"/>
    </location>
</feature>
<accession>A0A226CWR1</accession>
<dbReference type="OrthoDB" id="2142040at2759"/>
<keyword evidence="3" id="KW-1185">Reference proteome</keyword>
<reference evidence="2 3" key="1">
    <citation type="submission" date="2015-12" db="EMBL/GenBank/DDBJ databases">
        <title>The genome of Folsomia candida.</title>
        <authorList>
            <person name="Faddeeva A."/>
            <person name="Derks M.F."/>
            <person name="Anvar Y."/>
            <person name="Smit S."/>
            <person name="Van Straalen N."/>
            <person name="Roelofs D."/>
        </authorList>
    </citation>
    <scope>NUCLEOTIDE SEQUENCE [LARGE SCALE GENOMIC DNA]</scope>
    <source>
        <strain evidence="2 3">VU population</strain>
        <tissue evidence="2">Whole body</tissue>
    </source>
</reference>
<evidence type="ECO:0000256" key="1">
    <source>
        <dbReference type="SAM" id="SignalP"/>
    </source>
</evidence>
<protein>
    <submittedName>
        <fullName evidence="2">Uncharacterized protein</fullName>
    </submittedName>
</protein>
<sequence length="176" mass="18470">MKYFILISALLAAGHSSSLGAKQSCSGWAYTSSDSNLVNPFEFGTDASNEKAYGCRVQNGNEVVPGHYSFSTRACRIAVEGREIVATVGVFVLDNAGSANLHFQPSEGLPQWGEAIQGGATANGEPLYAIRCLATVDGRAAWLAGRYQDSTRAAVGAWGGLEVPCNAGSVQFLVCD</sequence>
<dbReference type="PANTHER" id="PTHR31649:SF1">
    <property type="entry name" value="FARNESOIC ACID O-METHYL TRANSFERASE DOMAIN-CONTAINING PROTEIN"/>
    <property type="match status" value="1"/>
</dbReference>
<organism evidence="2 3">
    <name type="scientific">Folsomia candida</name>
    <name type="common">Springtail</name>
    <dbReference type="NCBI Taxonomy" id="158441"/>
    <lineage>
        <taxon>Eukaryota</taxon>
        <taxon>Metazoa</taxon>
        <taxon>Ecdysozoa</taxon>
        <taxon>Arthropoda</taxon>
        <taxon>Hexapoda</taxon>
        <taxon>Collembola</taxon>
        <taxon>Entomobryomorpha</taxon>
        <taxon>Isotomoidea</taxon>
        <taxon>Isotomidae</taxon>
        <taxon>Proisotominae</taxon>
        <taxon>Folsomia</taxon>
    </lineage>
</organism>
<comment type="caution">
    <text evidence="2">The sequence shown here is derived from an EMBL/GenBank/DDBJ whole genome shotgun (WGS) entry which is preliminary data.</text>
</comment>
<keyword evidence="1" id="KW-0732">Signal</keyword>